<proteinExistence type="predicted"/>
<dbReference type="EMBL" id="JADOUF010000001">
    <property type="protein sequence ID" value="MBG6138371.1"/>
    <property type="molecule type" value="Genomic_DNA"/>
</dbReference>
<gene>
    <name evidence="1" type="ORF">IW245_004565</name>
</gene>
<protein>
    <submittedName>
        <fullName evidence="1">Uncharacterized protein</fullName>
    </submittedName>
</protein>
<comment type="caution">
    <text evidence="1">The sequence shown here is derived from an EMBL/GenBank/DDBJ whole genome shotgun (WGS) entry which is preliminary data.</text>
</comment>
<evidence type="ECO:0000313" key="2">
    <source>
        <dbReference type="Proteomes" id="UP000622552"/>
    </source>
</evidence>
<sequence length="96" mass="10616">MQWFVRMLTGPESVALAERSLRAFGPGVAPKPEASEVQSHIECMFLMNIGRAGSMEGGGWMPREVPFGIEWMTHLSRAATMVRRSRGHAPGSSRCR</sequence>
<dbReference type="Proteomes" id="UP000622552">
    <property type="component" value="Unassembled WGS sequence"/>
</dbReference>
<reference evidence="1" key="1">
    <citation type="submission" date="2020-11" db="EMBL/GenBank/DDBJ databases">
        <title>Sequencing the genomes of 1000 actinobacteria strains.</title>
        <authorList>
            <person name="Klenk H.-P."/>
        </authorList>
    </citation>
    <scope>NUCLEOTIDE SEQUENCE</scope>
    <source>
        <strain evidence="1">DSM 45356</strain>
    </source>
</reference>
<dbReference type="AlphaFoldDB" id="A0A8J7GHY8"/>
<name>A0A8J7GHY8_9ACTN</name>
<keyword evidence="2" id="KW-1185">Reference proteome</keyword>
<accession>A0A8J7GHY8</accession>
<organism evidence="1 2">
    <name type="scientific">Longispora fulva</name>
    <dbReference type="NCBI Taxonomy" id="619741"/>
    <lineage>
        <taxon>Bacteria</taxon>
        <taxon>Bacillati</taxon>
        <taxon>Actinomycetota</taxon>
        <taxon>Actinomycetes</taxon>
        <taxon>Micromonosporales</taxon>
        <taxon>Micromonosporaceae</taxon>
        <taxon>Longispora</taxon>
    </lineage>
</organism>
<evidence type="ECO:0000313" key="1">
    <source>
        <dbReference type="EMBL" id="MBG6138371.1"/>
    </source>
</evidence>